<organism evidence="3 4">
    <name type="scientific">Papaver somniferum</name>
    <name type="common">Opium poppy</name>
    <dbReference type="NCBI Taxonomy" id="3469"/>
    <lineage>
        <taxon>Eukaryota</taxon>
        <taxon>Viridiplantae</taxon>
        <taxon>Streptophyta</taxon>
        <taxon>Embryophyta</taxon>
        <taxon>Tracheophyta</taxon>
        <taxon>Spermatophyta</taxon>
        <taxon>Magnoliopsida</taxon>
        <taxon>Ranunculales</taxon>
        <taxon>Papaveraceae</taxon>
        <taxon>Papaveroideae</taxon>
        <taxon>Papaver</taxon>
    </lineage>
</organism>
<dbReference type="PROSITE" id="PS51229">
    <property type="entry name" value="DCUN1"/>
    <property type="match status" value="1"/>
</dbReference>
<evidence type="ECO:0000259" key="2">
    <source>
        <dbReference type="PROSITE" id="PS51229"/>
    </source>
</evidence>
<dbReference type="OMA" id="TRDECRN"/>
<keyword evidence="4" id="KW-1185">Reference proteome</keyword>
<dbReference type="AlphaFoldDB" id="A0A4Y7JTX6"/>
<feature type="domain" description="DCUN1" evidence="2">
    <location>
        <begin position="1"/>
        <end position="114"/>
    </location>
</feature>
<dbReference type="InterPro" id="IPR005176">
    <property type="entry name" value="PONY_dom"/>
</dbReference>
<dbReference type="GO" id="GO:0045116">
    <property type="term" value="P:protein neddylation"/>
    <property type="evidence" value="ECO:0007669"/>
    <property type="project" value="TreeGrafter"/>
</dbReference>
<dbReference type="InterPro" id="IPR014764">
    <property type="entry name" value="DCN-prot"/>
</dbReference>
<evidence type="ECO:0000313" key="4">
    <source>
        <dbReference type="Proteomes" id="UP000316621"/>
    </source>
</evidence>
<dbReference type="GO" id="GO:0000151">
    <property type="term" value="C:ubiquitin ligase complex"/>
    <property type="evidence" value="ECO:0007669"/>
    <property type="project" value="TreeGrafter"/>
</dbReference>
<dbReference type="Gene3D" id="1.10.238.10">
    <property type="entry name" value="EF-hand"/>
    <property type="match status" value="1"/>
</dbReference>
<sequence>MLAWKMSAAKMGYFTRDECRNGLAALEAKNGQRDVEKESICELLDMLLGSWYPAQVGKLVEYLKFQTDYKVICKDQWMGFYRFCTKVSFPDMTNYDADNGFYSLIIDNFVDWMKEGKN</sequence>
<evidence type="ECO:0000313" key="3">
    <source>
        <dbReference type="EMBL" id="RZC63145.1"/>
    </source>
</evidence>
<accession>A0A4Y7JTX6</accession>
<dbReference type="GO" id="GO:0097602">
    <property type="term" value="F:cullin family protein binding"/>
    <property type="evidence" value="ECO:0007669"/>
    <property type="project" value="TreeGrafter"/>
</dbReference>
<dbReference type="PANTHER" id="PTHR12281">
    <property type="entry name" value="RP42 RELATED"/>
    <property type="match status" value="1"/>
</dbReference>
<dbReference type="InterPro" id="IPR042460">
    <property type="entry name" value="DCN1-like_PONY"/>
</dbReference>
<dbReference type="PANTHER" id="PTHR12281:SF12">
    <property type="entry name" value="DEFECTIVE IN CULLIN NEDDYLATION PROTEIN"/>
    <property type="match status" value="1"/>
</dbReference>
<dbReference type="Gramene" id="RZC63145">
    <property type="protein sequence ID" value="RZC63145"/>
    <property type="gene ID" value="C5167_024901"/>
</dbReference>
<dbReference type="Gene3D" id="1.10.238.200">
    <property type="entry name" value="Cullin, PONY binding domain"/>
    <property type="match status" value="1"/>
</dbReference>
<comment type="function">
    <text evidence="1">Neddylation of cullins play an essential role in the regulation of SCF-type complexes activity.</text>
</comment>
<reference evidence="3 4" key="1">
    <citation type="journal article" date="2018" name="Science">
        <title>The opium poppy genome and morphinan production.</title>
        <authorList>
            <person name="Guo L."/>
            <person name="Winzer T."/>
            <person name="Yang X."/>
            <person name="Li Y."/>
            <person name="Ning Z."/>
            <person name="He Z."/>
            <person name="Teodor R."/>
            <person name="Lu Y."/>
            <person name="Bowser T.A."/>
            <person name="Graham I.A."/>
            <person name="Ye K."/>
        </authorList>
    </citation>
    <scope>NUCLEOTIDE SEQUENCE [LARGE SCALE GENOMIC DNA]</scope>
    <source>
        <strain evidence="4">cv. HN1</strain>
        <tissue evidence="3">Leaves</tissue>
    </source>
</reference>
<dbReference type="STRING" id="3469.A0A4Y7JTX6"/>
<name>A0A4Y7JTX6_PAPSO</name>
<dbReference type="GO" id="GO:0031624">
    <property type="term" value="F:ubiquitin conjugating enzyme binding"/>
    <property type="evidence" value="ECO:0007669"/>
    <property type="project" value="TreeGrafter"/>
</dbReference>
<dbReference type="Pfam" id="PF03556">
    <property type="entry name" value="Cullin_binding"/>
    <property type="match status" value="1"/>
</dbReference>
<gene>
    <name evidence="3" type="ORF">C5167_024901</name>
</gene>
<dbReference type="EMBL" id="CM010719">
    <property type="protein sequence ID" value="RZC63145.1"/>
    <property type="molecule type" value="Genomic_DNA"/>
</dbReference>
<protein>
    <recommendedName>
        <fullName evidence="1">Defective in cullin neddylation protein</fullName>
    </recommendedName>
</protein>
<evidence type="ECO:0000256" key="1">
    <source>
        <dbReference type="RuleBase" id="RU410713"/>
    </source>
</evidence>
<dbReference type="Proteomes" id="UP000316621">
    <property type="component" value="Chromosome 5"/>
</dbReference>
<proteinExistence type="predicted"/>
<dbReference type="GO" id="GO:0032182">
    <property type="term" value="F:ubiquitin-like protein binding"/>
    <property type="evidence" value="ECO:0007669"/>
    <property type="project" value="TreeGrafter"/>
</dbReference>